<gene>
    <name evidence="6" type="ORF">U5817_01410</name>
</gene>
<organism evidence="6 7">
    <name type="scientific">Aromatoleum evansii</name>
    <name type="common">Azoarcus evansii</name>
    <dbReference type="NCBI Taxonomy" id="59406"/>
    <lineage>
        <taxon>Bacteria</taxon>
        <taxon>Pseudomonadati</taxon>
        <taxon>Pseudomonadota</taxon>
        <taxon>Betaproteobacteria</taxon>
        <taxon>Rhodocyclales</taxon>
        <taxon>Rhodocyclaceae</taxon>
        <taxon>Aromatoleum</taxon>
    </lineage>
</organism>
<reference evidence="6 7" key="1">
    <citation type="submission" date="2023-12" db="EMBL/GenBank/DDBJ databases">
        <title>A. evansii MAY27, complete genome.</title>
        <authorList>
            <person name="Wang Y."/>
        </authorList>
    </citation>
    <scope>NUCLEOTIDE SEQUENCE [LARGE SCALE GENOMIC DNA]</scope>
    <source>
        <strain evidence="6 7">MAY27</strain>
    </source>
</reference>
<dbReference type="CDD" id="cd13885">
    <property type="entry name" value="CuRO_2_CumA_like"/>
    <property type="match status" value="1"/>
</dbReference>
<evidence type="ECO:0000259" key="4">
    <source>
        <dbReference type="Pfam" id="PF07731"/>
    </source>
</evidence>
<dbReference type="Pfam" id="PF07731">
    <property type="entry name" value="Cu-oxidase_2"/>
    <property type="match status" value="1"/>
</dbReference>
<dbReference type="CDD" id="cd13861">
    <property type="entry name" value="CuRO_1_CumA_like"/>
    <property type="match status" value="1"/>
</dbReference>
<dbReference type="InterPro" id="IPR011707">
    <property type="entry name" value="Cu-oxidase-like_N"/>
</dbReference>
<accession>A0ABZ1AMN3</accession>
<dbReference type="InterPro" id="IPR033138">
    <property type="entry name" value="Cu_oxidase_CS"/>
</dbReference>
<evidence type="ECO:0000256" key="1">
    <source>
        <dbReference type="ARBA" id="ARBA00022723"/>
    </source>
</evidence>
<dbReference type="Proteomes" id="UP001626593">
    <property type="component" value="Chromosome"/>
</dbReference>
<evidence type="ECO:0000313" key="6">
    <source>
        <dbReference type="EMBL" id="WRL46730.1"/>
    </source>
</evidence>
<dbReference type="Gene3D" id="2.60.40.420">
    <property type="entry name" value="Cupredoxins - blue copper proteins"/>
    <property type="match status" value="3"/>
</dbReference>
<dbReference type="PROSITE" id="PS00080">
    <property type="entry name" value="MULTICOPPER_OXIDASE2"/>
    <property type="match status" value="1"/>
</dbReference>
<dbReference type="InterPro" id="IPR008972">
    <property type="entry name" value="Cupredoxin"/>
</dbReference>
<evidence type="ECO:0000259" key="5">
    <source>
        <dbReference type="Pfam" id="PF07732"/>
    </source>
</evidence>
<evidence type="ECO:0000313" key="7">
    <source>
        <dbReference type="Proteomes" id="UP001626593"/>
    </source>
</evidence>
<dbReference type="InterPro" id="IPR011706">
    <property type="entry name" value="Cu-oxidase_C"/>
</dbReference>
<dbReference type="SUPFAM" id="SSF49503">
    <property type="entry name" value="Cupredoxins"/>
    <property type="match status" value="3"/>
</dbReference>
<dbReference type="CDD" id="cd13906">
    <property type="entry name" value="CuRO_3_CumA_like"/>
    <property type="match status" value="1"/>
</dbReference>
<dbReference type="PANTHER" id="PTHR11709">
    <property type="entry name" value="MULTI-COPPER OXIDASE"/>
    <property type="match status" value="1"/>
</dbReference>
<keyword evidence="2" id="KW-0560">Oxidoreductase</keyword>
<proteinExistence type="predicted"/>
<feature type="domain" description="Plastocyanin-like" evidence="3">
    <location>
        <begin position="210"/>
        <end position="301"/>
    </location>
</feature>
<dbReference type="RefSeq" id="WP_407279468.1">
    <property type="nucleotide sequence ID" value="NZ_CP141259.1"/>
</dbReference>
<feature type="domain" description="Plastocyanin-like" evidence="5">
    <location>
        <begin position="61"/>
        <end position="171"/>
    </location>
</feature>
<evidence type="ECO:0000259" key="3">
    <source>
        <dbReference type="Pfam" id="PF00394"/>
    </source>
</evidence>
<keyword evidence="7" id="KW-1185">Reference proteome</keyword>
<dbReference type="PROSITE" id="PS51318">
    <property type="entry name" value="TAT"/>
    <property type="match status" value="1"/>
</dbReference>
<name>A0ABZ1AMN3_AROEV</name>
<keyword evidence="1" id="KW-0479">Metal-binding</keyword>
<sequence length="491" mass="54514">MSRRNRADLRLINSPEGETMGISRRQFIKSAASLGVIALAPRAGGAAVARTATLRAAVMEQAIRAGAPRTNFSGFNGSVPGPLLRYRKGETVRLAFRNALEVESAVHWHGIRVPNAMDGVPYVTQNPVQPGDEFVYEFQLPDSGTFWYHPHQSSFEQVPRGLYGALIVEEERPIEVDRELVWLLSDVRIEDDGLQVEDFGRILDIANDGRIGNEVLLNGIAAGAGNVLEVRSGERIRLRLINAAAARIFQLELHGHAMNVIAYDGQAVEPHVLEQLVLGPGMRADLVIDCMQAPGSRFLMNDIHRRSVGPIASFVYGDASPVRRKPLGAPMRLAPNRLPEPDLGKASEHYIMFQGGMRGAPTLGIVDGKPARTHELMERHGLAWTMNYTARHEHALMHEPFLHLQRGEHVVLRMINETDFVHPMHLHGHFFRVIAVDGRKQARPVWRDTVIMGPRQTIDVAFVADNPGDWMYHCHILDHAAGGMMGTIRVT</sequence>
<dbReference type="InterPro" id="IPR045087">
    <property type="entry name" value="Cu-oxidase_fam"/>
</dbReference>
<dbReference type="InterPro" id="IPR006311">
    <property type="entry name" value="TAT_signal"/>
</dbReference>
<dbReference type="InterPro" id="IPR001117">
    <property type="entry name" value="Cu-oxidase_2nd"/>
</dbReference>
<dbReference type="Pfam" id="PF00394">
    <property type="entry name" value="Cu-oxidase"/>
    <property type="match status" value="1"/>
</dbReference>
<evidence type="ECO:0000256" key="2">
    <source>
        <dbReference type="ARBA" id="ARBA00023002"/>
    </source>
</evidence>
<protein>
    <submittedName>
        <fullName evidence="6">Multicopper oxidase family protein</fullName>
    </submittedName>
</protein>
<dbReference type="InterPro" id="IPR002355">
    <property type="entry name" value="Cu_oxidase_Cu_BS"/>
</dbReference>
<dbReference type="EMBL" id="CP141259">
    <property type="protein sequence ID" value="WRL46730.1"/>
    <property type="molecule type" value="Genomic_DNA"/>
</dbReference>
<dbReference type="Pfam" id="PF07732">
    <property type="entry name" value="Cu-oxidase_3"/>
    <property type="match status" value="1"/>
</dbReference>
<dbReference type="PROSITE" id="PS00079">
    <property type="entry name" value="MULTICOPPER_OXIDASE1"/>
    <property type="match status" value="1"/>
</dbReference>
<feature type="domain" description="Plastocyanin-like" evidence="4">
    <location>
        <begin position="394"/>
        <end position="490"/>
    </location>
</feature>